<dbReference type="RefSeq" id="WP_146573445.1">
    <property type="nucleotide sequence ID" value="NZ_SJPH01000003.1"/>
</dbReference>
<dbReference type="SMART" id="SM00829">
    <property type="entry name" value="PKS_ER"/>
    <property type="match status" value="1"/>
</dbReference>
<organism evidence="2 3">
    <name type="scientific">Botrimarina hoheduenensis</name>
    <dbReference type="NCBI Taxonomy" id="2528000"/>
    <lineage>
        <taxon>Bacteria</taxon>
        <taxon>Pseudomonadati</taxon>
        <taxon>Planctomycetota</taxon>
        <taxon>Planctomycetia</taxon>
        <taxon>Pirellulales</taxon>
        <taxon>Lacipirellulaceae</taxon>
        <taxon>Botrimarina</taxon>
    </lineage>
</organism>
<dbReference type="Proteomes" id="UP000318995">
    <property type="component" value="Unassembled WGS sequence"/>
</dbReference>
<accession>A0A5C5W8D4</accession>
<sequence>MSPAFPAYVVEGTPHQAQGGVRHLTLDQLPAGDVVIEVEWSGVNYKDALAASGHPGVAPHLPHVPGIDCAGRVVQSQVESLPLGKEVLVTGYDQGATRWGGYSAMVRTPAEWVVELPEGMTTRQAMIYGTAGFTAAQCVKAITDRVSPEAGPVLVTGATGGVGVFAVGLLAKLGYRVTAVSGKPEAATLLGQLGVVEVLPREALADKSGNPLLAARWAAAVDTVGGAPLASLLRSIKHRGVVAACGLVAGDRLEISLYPFLLRGVTLCGIDSAKCPRAPRLEIWDLLAEAWRIDLPEGLVHETDFDGLPAALQQILAGKMRGRTLVRPTTPTKA</sequence>
<dbReference type="GO" id="GO:0043957">
    <property type="term" value="F:acryloyl-CoA reductase (NADPH) activity"/>
    <property type="evidence" value="ECO:0007669"/>
    <property type="project" value="UniProtKB-EC"/>
</dbReference>
<dbReference type="SUPFAM" id="SSF50129">
    <property type="entry name" value="GroES-like"/>
    <property type="match status" value="1"/>
</dbReference>
<dbReference type="PANTHER" id="PTHR43677">
    <property type="entry name" value="SHORT-CHAIN DEHYDROGENASE/REDUCTASE"/>
    <property type="match status" value="1"/>
</dbReference>
<dbReference type="InterPro" id="IPR036291">
    <property type="entry name" value="NAD(P)-bd_dom_sf"/>
</dbReference>
<dbReference type="InterPro" id="IPR011032">
    <property type="entry name" value="GroES-like_sf"/>
</dbReference>
<dbReference type="InterPro" id="IPR013149">
    <property type="entry name" value="ADH-like_C"/>
</dbReference>
<protein>
    <submittedName>
        <fullName evidence="2">Putative acrylyl-CoA reductase AcuI</fullName>
        <ecNumber evidence="2">1.3.1.84</ecNumber>
    </submittedName>
</protein>
<dbReference type="InterPro" id="IPR051397">
    <property type="entry name" value="Zn-ADH-like_protein"/>
</dbReference>
<dbReference type="EMBL" id="SJPH01000003">
    <property type="protein sequence ID" value="TWT46717.1"/>
    <property type="molecule type" value="Genomic_DNA"/>
</dbReference>
<dbReference type="Pfam" id="PF00107">
    <property type="entry name" value="ADH_zinc_N"/>
    <property type="match status" value="1"/>
</dbReference>
<keyword evidence="3" id="KW-1185">Reference proteome</keyword>
<proteinExistence type="predicted"/>
<dbReference type="SUPFAM" id="SSF51735">
    <property type="entry name" value="NAD(P)-binding Rossmann-fold domains"/>
    <property type="match status" value="1"/>
</dbReference>
<dbReference type="InterPro" id="IPR020843">
    <property type="entry name" value="ER"/>
</dbReference>
<evidence type="ECO:0000313" key="3">
    <source>
        <dbReference type="Proteomes" id="UP000318995"/>
    </source>
</evidence>
<evidence type="ECO:0000259" key="1">
    <source>
        <dbReference type="SMART" id="SM00829"/>
    </source>
</evidence>
<name>A0A5C5W8D4_9BACT</name>
<dbReference type="Gene3D" id="3.40.50.720">
    <property type="entry name" value="NAD(P)-binding Rossmann-like Domain"/>
    <property type="match status" value="1"/>
</dbReference>
<dbReference type="PANTHER" id="PTHR43677:SF1">
    <property type="entry name" value="ACRYLYL-COA REDUCTASE ACUI-RELATED"/>
    <property type="match status" value="1"/>
</dbReference>
<gene>
    <name evidence="2" type="primary">acuI</name>
    <name evidence="2" type="ORF">Pla111_18180</name>
</gene>
<reference evidence="2 3" key="1">
    <citation type="submission" date="2019-02" db="EMBL/GenBank/DDBJ databases">
        <title>Deep-cultivation of Planctomycetes and their phenomic and genomic characterization uncovers novel biology.</title>
        <authorList>
            <person name="Wiegand S."/>
            <person name="Jogler M."/>
            <person name="Boedeker C."/>
            <person name="Pinto D."/>
            <person name="Vollmers J."/>
            <person name="Rivas-Marin E."/>
            <person name="Kohn T."/>
            <person name="Peeters S.H."/>
            <person name="Heuer A."/>
            <person name="Rast P."/>
            <person name="Oberbeckmann S."/>
            <person name="Bunk B."/>
            <person name="Jeske O."/>
            <person name="Meyerdierks A."/>
            <person name="Storesund J.E."/>
            <person name="Kallscheuer N."/>
            <person name="Luecker S."/>
            <person name="Lage O.M."/>
            <person name="Pohl T."/>
            <person name="Merkel B.J."/>
            <person name="Hornburger P."/>
            <person name="Mueller R.-W."/>
            <person name="Bruemmer F."/>
            <person name="Labrenz M."/>
            <person name="Spormann A.M."/>
            <person name="Op Den Camp H."/>
            <person name="Overmann J."/>
            <person name="Amann R."/>
            <person name="Jetten M.S.M."/>
            <person name="Mascher T."/>
            <person name="Medema M.H."/>
            <person name="Devos D.P."/>
            <person name="Kaster A.-K."/>
            <person name="Ovreas L."/>
            <person name="Rohde M."/>
            <person name="Galperin M.Y."/>
            <person name="Jogler C."/>
        </authorList>
    </citation>
    <scope>NUCLEOTIDE SEQUENCE [LARGE SCALE GENOMIC DNA]</scope>
    <source>
        <strain evidence="2 3">Pla111</strain>
    </source>
</reference>
<keyword evidence="2" id="KW-0560">Oxidoreductase</keyword>
<dbReference type="InterPro" id="IPR014188">
    <property type="entry name" value="Acrylyl-CoA_reductase_AcuI"/>
</dbReference>
<dbReference type="EC" id="1.3.1.84" evidence="2"/>
<comment type="caution">
    <text evidence="2">The sequence shown here is derived from an EMBL/GenBank/DDBJ whole genome shotgun (WGS) entry which is preliminary data.</text>
</comment>
<dbReference type="Pfam" id="PF08240">
    <property type="entry name" value="ADH_N"/>
    <property type="match status" value="1"/>
</dbReference>
<dbReference type="InterPro" id="IPR013154">
    <property type="entry name" value="ADH-like_N"/>
</dbReference>
<dbReference type="NCBIfam" id="TIGR02823">
    <property type="entry name" value="oxido_YhdH"/>
    <property type="match status" value="1"/>
</dbReference>
<dbReference type="Gene3D" id="3.90.180.10">
    <property type="entry name" value="Medium-chain alcohol dehydrogenases, catalytic domain"/>
    <property type="match status" value="1"/>
</dbReference>
<dbReference type="CDD" id="cd05280">
    <property type="entry name" value="MDR_yhdh_yhfp"/>
    <property type="match status" value="1"/>
</dbReference>
<dbReference type="AlphaFoldDB" id="A0A5C5W8D4"/>
<dbReference type="OrthoDB" id="9782155at2"/>
<evidence type="ECO:0000313" key="2">
    <source>
        <dbReference type="EMBL" id="TWT46717.1"/>
    </source>
</evidence>
<feature type="domain" description="Enoyl reductase (ER)" evidence="1">
    <location>
        <begin position="19"/>
        <end position="326"/>
    </location>
</feature>